<sequence>MTASPDRLASANPPIPRARDVRRGRGTVRYVVAVVFTLIVAVATLPDLLFGLDRRSPFVQLVSLRPWILGGVLALLVLLLLVMVFERRVWPFAAGVLAVLLVGGGMVLPRVLPDADTVRGAPFRVLAFNTFEGEADADQLAALIEEQQPDAVAISESGNNFADKLTPLVEPLGYRVHVSTDDGADDDVEEVTAVVSDQLGEVDVRVGDETSAFPYIEVSGGALDTLRFVAFHAVAPVPGSVPDWNEDLALLSRWCAGPTPAVIAGDFNATLDHSALRDGTSGCGNAAAQRGAGLIPTWGPSPNLRRFGPQIDHVFATDGITAETFDVRDIPGSDHRAIMTTLRLTNQ</sequence>
<organism evidence="3 4">
    <name type="scientific">Pseudonocardia hierapolitana</name>
    <dbReference type="NCBI Taxonomy" id="1128676"/>
    <lineage>
        <taxon>Bacteria</taxon>
        <taxon>Bacillati</taxon>
        <taxon>Actinomycetota</taxon>
        <taxon>Actinomycetes</taxon>
        <taxon>Pseudonocardiales</taxon>
        <taxon>Pseudonocardiaceae</taxon>
        <taxon>Pseudonocardia</taxon>
    </lineage>
</organism>
<gene>
    <name evidence="3" type="ORF">FHX44_112979</name>
</gene>
<keyword evidence="3" id="KW-0540">Nuclease</keyword>
<keyword evidence="1" id="KW-0812">Transmembrane</keyword>
<evidence type="ECO:0000256" key="1">
    <source>
        <dbReference type="SAM" id="Phobius"/>
    </source>
</evidence>
<comment type="caution">
    <text evidence="3">The sequence shown here is derived from an EMBL/GenBank/DDBJ whole genome shotgun (WGS) entry which is preliminary data.</text>
</comment>
<proteinExistence type="predicted"/>
<keyword evidence="3" id="KW-0255">Endonuclease</keyword>
<keyword evidence="4" id="KW-1185">Reference proteome</keyword>
<name>A0A561SQD8_9PSEU</name>
<feature type="transmembrane region" description="Helical" evidence="1">
    <location>
        <begin position="66"/>
        <end position="85"/>
    </location>
</feature>
<feature type="domain" description="Endonuclease/exonuclease/phosphatase" evidence="2">
    <location>
        <begin position="127"/>
        <end position="335"/>
    </location>
</feature>
<evidence type="ECO:0000313" key="3">
    <source>
        <dbReference type="EMBL" id="TWF77077.1"/>
    </source>
</evidence>
<keyword evidence="1" id="KW-1133">Transmembrane helix</keyword>
<keyword evidence="3" id="KW-0378">Hydrolase</keyword>
<dbReference type="GO" id="GO:0004527">
    <property type="term" value="F:exonuclease activity"/>
    <property type="evidence" value="ECO:0007669"/>
    <property type="project" value="UniProtKB-KW"/>
</dbReference>
<feature type="transmembrane region" description="Helical" evidence="1">
    <location>
        <begin position="92"/>
        <end position="112"/>
    </location>
</feature>
<dbReference type="GO" id="GO:0004519">
    <property type="term" value="F:endonuclease activity"/>
    <property type="evidence" value="ECO:0007669"/>
    <property type="project" value="UniProtKB-KW"/>
</dbReference>
<accession>A0A561SQD8</accession>
<protein>
    <submittedName>
        <fullName evidence="3">Endonuclease/exonuclease/phosphatase (EEP) superfamily protein YafD</fullName>
    </submittedName>
</protein>
<dbReference type="RefSeq" id="WP_147256319.1">
    <property type="nucleotide sequence ID" value="NZ_VIWU01000001.1"/>
</dbReference>
<dbReference type="Pfam" id="PF03372">
    <property type="entry name" value="Exo_endo_phos"/>
    <property type="match status" value="1"/>
</dbReference>
<dbReference type="EMBL" id="VIWU01000001">
    <property type="protein sequence ID" value="TWF77077.1"/>
    <property type="molecule type" value="Genomic_DNA"/>
</dbReference>
<dbReference type="InterPro" id="IPR005135">
    <property type="entry name" value="Endo/exonuclease/phosphatase"/>
</dbReference>
<keyword evidence="1" id="KW-0472">Membrane</keyword>
<feature type="transmembrane region" description="Helical" evidence="1">
    <location>
        <begin position="27"/>
        <end position="46"/>
    </location>
</feature>
<dbReference type="InterPro" id="IPR036691">
    <property type="entry name" value="Endo/exonu/phosph_ase_sf"/>
</dbReference>
<dbReference type="SUPFAM" id="SSF56219">
    <property type="entry name" value="DNase I-like"/>
    <property type="match status" value="1"/>
</dbReference>
<dbReference type="Gene3D" id="3.60.10.10">
    <property type="entry name" value="Endonuclease/exonuclease/phosphatase"/>
    <property type="match status" value="1"/>
</dbReference>
<dbReference type="Proteomes" id="UP000321261">
    <property type="component" value="Unassembled WGS sequence"/>
</dbReference>
<keyword evidence="3" id="KW-0269">Exonuclease</keyword>
<dbReference type="AlphaFoldDB" id="A0A561SQD8"/>
<dbReference type="OrthoDB" id="2340043at2"/>
<evidence type="ECO:0000259" key="2">
    <source>
        <dbReference type="Pfam" id="PF03372"/>
    </source>
</evidence>
<reference evidence="3 4" key="1">
    <citation type="submission" date="2019-06" db="EMBL/GenBank/DDBJ databases">
        <title>Sequencing the genomes of 1000 actinobacteria strains.</title>
        <authorList>
            <person name="Klenk H.-P."/>
        </authorList>
    </citation>
    <scope>NUCLEOTIDE SEQUENCE [LARGE SCALE GENOMIC DNA]</scope>
    <source>
        <strain evidence="3 4">DSM 45671</strain>
    </source>
</reference>
<evidence type="ECO:0000313" key="4">
    <source>
        <dbReference type="Proteomes" id="UP000321261"/>
    </source>
</evidence>